<keyword evidence="1" id="KW-1133">Transmembrane helix</keyword>
<evidence type="ECO:0000256" key="1">
    <source>
        <dbReference type="SAM" id="Phobius"/>
    </source>
</evidence>
<feature type="transmembrane region" description="Helical" evidence="1">
    <location>
        <begin position="6"/>
        <end position="25"/>
    </location>
</feature>
<accession>A0A0A9EJX4</accession>
<evidence type="ECO:0000313" key="2">
    <source>
        <dbReference type="EMBL" id="JAE00407.1"/>
    </source>
</evidence>
<name>A0A0A9EJX4_ARUDO</name>
<organism evidence="2">
    <name type="scientific">Arundo donax</name>
    <name type="common">Giant reed</name>
    <name type="synonym">Donax arundinaceus</name>
    <dbReference type="NCBI Taxonomy" id="35708"/>
    <lineage>
        <taxon>Eukaryota</taxon>
        <taxon>Viridiplantae</taxon>
        <taxon>Streptophyta</taxon>
        <taxon>Embryophyta</taxon>
        <taxon>Tracheophyta</taxon>
        <taxon>Spermatophyta</taxon>
        <taxon>Magnoliopsida</taxon>
        <taxon>Liliopsida</taxon>
        <taxon>Poales</taxon>
        <taxon>Poaceae</taxon>
        <taxon>PACMAD clade</taxon>
        <taxon>Arundinoideae</taxon>
        <taxon>Arundineae</taxon>
        <taxon>Arundo</taxon>
    </lineage>
</organism>
<sequence>MILQFYIFFLMILQFYILSVHNRLTETCMGLKKWKPKAFQPSIQQGTKFIKTSLHKQEGPTGMLHRCSSRKQKKAIRYKGKG</sequence>
<dbReference type="EMBL" id="GBRH01197489">
    <property type="protein sequence ID" value="JAE00407.1"/>
    <property type="molecule type" value="Transcribed_RNA"/>
</dbReference>
<reference evidence="2" key="1">
    <citation type="submission" date="2014-09" db="EMBL/GenBank/DDBJ databases">
        <authorList>
            <person name="Magalhaes I.L.F."/>
            <person name="Oliveira U."/>
            <person name="Santos F.R."/>
            <person name="Vidigal T.H.D.A."/>
            <person name="Brescovit A.D."/>
            <person name="Santos A.J."/>
        </authorList>
    </citation>
    <scope>NUCLEOTIDE SEQUENCE</scope>
    <source>
        <tissue evidence="2">Shoot tissue taken approximately 20 cm above the soil surface</tissue>
    </source>
</reference>
<reference evidence="2" key="2">
    <citation type="journal article" date="2015" name="Data Brief">
        <title>Shoot transcriptome of the giant reed, Arundo donax.</title>
        <authorList>
            <person name="Barrero R.A."/>
            <person name="Guerrero F.D."/>
            <person name="Moolhuijzen P."/>
            <person name="Goolsby J.A."/>
            <person name="Tidwell J."/>
            <person name="Bellgard S.E."/>
            <person name="Bellgard M.I."/>
        </authorList>
    </citation>
    <scope>NUCLEOTIDE SEQUENCE</scope>
    <source>
        <tissue evidence="2">Shoot tissue taken approximately 20 cm above the soil surface</tissue>
    </source>
</reference>
<dbReference type="AlphaFoldDB" id="A0A0A9EJX4"/>
<protein>
    <submittedName>
        <fullName evidence="2">Uncharacterized protein</fullName>
    </submittedName>
</protein>
<keyword evidence="1" id="KW-0472">Membrane</keyword>
<keyword evidence="1" id="KW-0812">Transmembrane</keyword>
<proteinExistence type="predicted"/>